<protein>
    <recommendedName>
        <fullName evidence="9">Ferritin</fullName>
    </recommendedName>
</protein>
<dbReference type="PANTHER" id="PTHR11431:SF54">
    <property type="entry name" value="FERRITIN"/>
    <property type="match status" value="1"/>
</dbReference>
<keyword evidence="2 9" id="KW-0409">Iron storage</keyword>
<dbReference type="GO" id="GO:0006826">
    <property type="term" value="P:iron ion transport"/>
    <property type="evidence" value="ECO:0007669"/>
    <property type="project" value="InterPro"/>
</dbReference>
<keyword evidence="3 8" id="KW-0479">Metal-binding</keyword>
<proteinExistence type="inferred from homology"/>
<evidence type="ECO:0000256" key="4">
    <source>
        <dbReference type="ARBA" id="ARBA00023002"/>
    </source>
</evidence>
<dbReference type="PROSITE" id="PS50905">
    <property type="entry name" value="FERRITIN_LIKE"/>
    <property type="match status" value="1"/>
</dbReference>
<dbReference type="Gene3D" id="1.20.1260.10">
    <property type="match status" value="1"/>
</dbReference>
<dbReference type="PANTHER" id="PTHR11431">
    <property type="entry name" value="FERRITIN"/>
    <property type="match status" value="1"/>
</dbReference>
<accession>G7NZ80</accession>
<evidence type="ECO:0000256" key="3">
    <source>
        <dbReference type="ARBA" id="ARBA00022723"/>
    </source>
</evidence>
<dbReference type="InterPro" id="IPR009040">
    <property type="entry name" value="Ferritin-like_diiron"/>
</dbReference>
<dbReference type="InterPro" id="IPR008331">
    <property type="entry name" value="Ferritin_DPS_dom"/>
</dbReference>
<evidence type="ECO:0000259" key="10">
    <source>
        <dbReference type="PROSITE" id="PS50905"/>
    </source>
</evidence>
<dbReference type="AlphaFoldDB" id="G7NZ80"/>
<keyword evidence="5 8" id="KW-0408">Iron</keyword>
<dbReference type="SUPFAM" id="SSF47240">
    <property type="entry name" value="Ferritin-like"/>
    <property type="match status" value="1"/>
</dbReference>
<comment type="catalytic activity">
    <reaction evidence="7">
        <text>4 Fe(2+) + O2 + 4 H(+) = 4 Fe(3+) + 2 H2O</text>
        <dbReference type="Rhea" id="RHEA:11148"/>
        <dbReference type="ChEBI" id="CHEBI:15377"/>
        <dbReference type="ChEBI" id="CHEBI:15378"/>
        <dbReference type="ChEBI" id="CHEBI:15379"/>
        <dbReference type="ChEBI" id="CHEBI:29033"/>
        <dbReference type="ChEBI" id="CHEBI:29034"/>
        <dbReference type="EC" id="1.16.3.1"/>
    </reaction>
</comment>
<feature type="binding site" evidence="8">
    <location>
        <position position="136"/>
    </location>
    <ligand>
        <name>Fe cation</name>
        <dbReference type="ChEBI" id="CHEBI:24875"/>
        <label>1</label>
    </ligand>
</feature>
<evidence type="ECO:0000256" key="8">
    <source>
        <dbReference type="PIRSR" id="PIRSR601519-1"/>
    </source>
</evidence>
<organism>
    <name type="scientific">Macaca fascicularis</name>
    <name type="common">Crab-eating macaque</name>
    <name type="synonym">Cynomolgus monkey</name>
    <dbReference type="NCBI Taxonomy" id="9541"/>
    <lineage>
        <taxon>Eukaryota</taxon>
        <taxon>Metazoa</taxon>
        <taxon>Chordata</taxon>
        <taxon>Craniata</taxon>
        <taxon>Vertebrata</taxon>
        <taxon>Euteleostomi</taxon>
        <taxon>Mammalia</taxon>
        <taxon>Eutheria</taxon>
        <taxon>Euarchontoglires</taxon>
        <taxon>Primates</taxon>
        <taxon>Haplorrhini</taxon>
        <taxon>Catarrhini</taxon>
        <taxon>Cercopithecidae</taxon>
        <taxon>Cercopithecinae</taxon>
        <taxon>Macaca</taxon>
    </lineage>
</organism>
<dbReference type="Pfam" id="PF00210">
    <property type="entry name" value="Ferritin"/>
    <property type="match status" value="1"/>
</dbReference>
<evidence type="ECO:0000256" key="9">
    <source>
        <dbReference type="RuleBase" id="RU361145"/>
    </source>
</evidence>
<feature type="domain" description="Ferritin-like diiron" evidence="10">
    <location>
        <begin position="7"/>
        <end position="154"/>
    </location>
</feature>
<evidence type="ECO:0000256" key="6">
    <source>
        <dbReference type="ARBA" id="ARBA00025111"/>
    </source>
</evidence>
<dbReference type="GO" id="GO:0004322">
    <property type="term" value="F:ferroxidase activity"/>
    <property type="evidence" value="ECO:0007669"/>
    <property type="project" value="UniProtKB-EC"/>
</dbReference>
<gene>
    <name evidence="11" type="ORF">EGM_10286</name>
</gene>
<dbReference type="GO" id="GO:0008199">
    <property type="term" value="F:ferric iron binding"/>
    <property type="evidence" value="ECO:0007669"/>
    <property type="project" value="InterPro"/>
</dbReference>
<dbReference type="InterPro" id="IPR009078">
    <property type="entry name" value="Ferritin-like_SF"/>
</dbReference>
<evidence type="ECO:0000256" key="1">
    <source>
        <dbReference type="ARBA" id="ARBA00007513"/>
    </source>
</evidence>
<feature type="binding site" evidence="8">
    <location>
        <position position="61"/>
    </location>
    <ligand>
        <name>Fe cation</name>
        <dbReference type="ChEBI" id="CHEBI:24875"/>
        <label>1</label>
    </ligand>
</feature>
<dbReference type="EMBL" id="CM001277">
    <property type="protein sequence ID" value="EHH50975.1"/>
    <property type="molecule type" value="Genomic_DNA"/>
</dbReference>
<evidence type="ECO:0000313" key="11">
    <source>
        <dbReference type="EMBL" id="EHH50975.1"/>
    </source>
</evidence>
<reference evidence="11" key="1">
    <citation type="journal article" date="2011" name="Nat. Biotechnol.">
        <title>Genome sequencing and comparison of two nonhuman primate animal models, the cynomolgus and Chinese rhesus macaques.</title>
        <authorList>
            <person name="Yan G."/>
            <person name="Zhang G."/>
            <person name="Fang X."/>
            <person name="Zhang Y."/>
            <person name="Li C."/>
            <person name="Ling F."/>
            <person name="Cooper D.N."/>
            <person name="Li Q."/>
            <person name="Li Y."/>
            <person name="van Gool A.J."/>
            <person name="Du H."/>
            <person name="Chen J."/>
            <person name="Chen R."/>
            <person name="Zhang P."/>
            <person name="Huang Z."/>
            <person name="Thompson J.R."/>
            <person name="Meng Y."/>
            <person name="Bai Y."/>
            <person name="Wang J."/>
            <person name="Zhuo M."/>
            <person name="Wang T."/>
            <person name="Huang Y."/>
            <person name="Wei L."/>
            <person name="Li J."/>
            <person name="Wang Z."/>
            <person name="Hu H."/>
            <person name="Yang P."/>
            <person name="Le L."/>
            <person name="Stenson P.D."/>
            <person name="Li B."/>
            <person name="Liu X."/>
            <person name="Ball E.V."/>
            <person name="An N."/>
            <person name="Huang Q."/>
            <person name="Zhang Y."/>
            <person name="Fan W."/>
            <person name="Zhang X."/>
            <person name="Li Y."/>
            <person name="Wang W."/>
            <person name="Katze M.G."/>
            <person name="Su B."/>
            <person name="Nielsen R."/>
            <person name="Yang H."/>
            <person name="Wang J."/>
            <person name="Wang X."/>
            <person name="Wang J."/>
        </authorList>
    </citation>
    <scope>NUCLEOTIDE SEQUENCE [LARGE SCALE GENOMIC DNA]</scope>
    <source>
        <strain evidence="11">CE-4</strain>
    </source>
</reference>
<keyword evidence="4" id="KW-0560">Oxidoreductase</keyword>
<evidence type="ECO:0000256" key="7">
    <source>
        <dbReference type="ARBA" id="ARBA00047990"/>
    </source>
</evidence>
<dbReference type="CDD" id="cd01056">
    <property type="entry name" value="Euk_Ferritin"/>
    <property type="match status" value="1"/>
</dbReference>
<evidence type="ECO:0000256" key="2">
    <source>
        <dbReference type="ARBA" id="ARBA00022434"/>
    </source>
</evidence>
<evidence type="ECO:0000256" key="5">
    <source>
        <dbReference type="ARBA" id="ARBA00023004"/>
    </source>
</evidence>
<dbReference type="Proteomes" id="UP000009130">
    <property type="component" value="Chromosome 2"/>
</dbReference>
<dbReference type="InterPro" id="IPR012347">
    <property type="entry name" value="Ferritin-like"/>
</dbReference>
<dbReference type="InterPro" id="IPR001519">
    <property type="entry name" value="Ferritin"/>
</dbReference>
<dbReference type="GO" id="GO:0006879">
    <property type="term" value="P:intracellular iron ion homeostasis"/>
    <property type="evidence" value="ECO:0007669"/>
    <property type="project" value="UniProtKB-KW"/>
</dbReference>
<comment type="function">
    <text evidence="9">Stores iron in a soluble, non-toxic, readily available form. Important for iron homeostasis. Iron is taken up in the ferrous form and deposited as ferric hydroxides after oxidation.</text>
</comment>
<comment type="function">
    <text evidence="6">Stores iron in a soluble, non-toxic, readily available form. Important for iron homeostasis. Has ferroxidase activity. Iron is taken up in the ferrous form and deposited as ferric hydroxides after oxidation.</text>
</comment>
<comment type="similarity">
    <text evidence="1 9">Belongs to the ferritin family.</text>
</comment>
<feature type="binding site" evidence="8">
    <location>
        <position position="103"/>
    </location>
    <ligand>
        <name>Fe cation</name>
        <dbReference type="ChEBI" id="CHEBI:24875"/>
        <label>1</label>
    </ligand>
</feature>
<dbReference type="GO" id="GO:0005737">
    <property type="term" value="C:cytoplasm"/>
    <property type="evidence" value="ECO:0007669"/>
    <property type="project" value="TreeGrafter"/>
</dbReference>
<feature type="binding site" evidence="8">
    <location>
        <position position="24"/>
    </location>
    <ligand>
        <name>Fe cation</name>
        <dbReference type="ChEBI" id="CHEBI:24875"/>
        <label>1</label>
    </ligand>
</feature>
<sequence length="174" mass="19781">MEYETHGPVSEECRVAINRVASYELHVSDAYLSMACYYSEDVRMPPFAKFFAEQAELKREHAKQFLRYLRKREGVVCLPVIKRPDIDNWGSGLQALKSAVQLENILTNVLQDLKITATKDNETGLVDFVKEFIDKQTGSIAFLEYHQKLLEESLQQEGLSAKSAESAETSVEET</sequence>
<dbReference type="GO" id="GO:0008198">
    <property type="term" value="F:ferrous iron binding"/>
    <property type="evidence" value="ECO:0007669"/>
    <property type="project" value="TreeGrafter"/>
</dbReference>
<name>G7NZ80_MACFA</name>